<comment type="subcellular location">
    <subcellularLocation>
        <location evidence="1">Mitochondrion inner membrane</location>
        <topology evidence="1">Peripheral membrane protein</topology>
    </subcellularLocation>
</comment>
<evidence type="ECO:0000256" key="1">
    <source>
        <dbReference type="ARBA" id="ARBA00004637"/>
    </source>
</evidence>
<reference evidence="5 6" key="1">
    <citation type="submission" date="2018-05" db="EMBL/GenBank/DDBJ databases">
        <authorList>
            <person name="Datahose"/>
        </authorList>
    </citation>
    <scope>NUCLEOTIDE SEQUENCE</scope>
</reference>
<reference evidence="5" key="4">
    <citation type="submission" date="2025-09" db="UniProtKB">
        <authorList>
            <consortium name="Ensembl"/>
        </authorList>
    </citation>
    <scope>IDENTIFICATION</scope>
</reference>
<dbReference type="Pfam" id="PF07650">
    <property type="entry name" value="KH_2"/>
    <property type="match status" value="1"/>
</dbReference>
<reference evidence="5" key="3">
    <citation type="submission" date="2025-08" db="UniProtKB">
        <authorList>
            <consortium name="Ensembl"/>
        </authorList>
    </citation>
    <scope>IDENTIFICATION</scope>
</reference>
<dbReference type="SUPFAM" id="SSF54814">
    <property type="entry name" value="Prokaryotic type KH domain (KH-domain type II)"/>
    <property type="match status" value="1"/>
</dbReference>
<dbReference type="GO" id="GO:0022627">
    <property type="term" value="C:cytosolic small ribosomal subunit"/>
    <property type="evidence" value="ECO:0007669"/>
    <property type="project" value="TreeGrafter"/>
</dbReference>
<dbReference type="InterPro" id="IPR009019">
    <property type="entry name" value="KH_sf_prok-type"/>
</dbReference>
<proteinExistence type="predicted"/>
<protein>
    <recommendedName>
        <fullName evidence="4">KH type-2 domain-containing protein</fullName>
    </recommendedName>
</protein>
<dbReference type="GO" id="GO:0003735">
    <property type="term" value="F:structural constituent of ribosome"/>
    <property type="evidence" value="ECO:0007669"/>
    <property type="project" value="TreeGrafter"/>
</dbReference>
<dbReference type="PANTHER" id="PTHR11760:SF32">
    <property type="entry name" value="SMALL RIBOSOMAL SUBUNIT PROTEIN US3"/>
    <property type="match status" value="1"/>
</dbReference>
<evidence type="ECO:0000256" key="2">
    <source>
        <dbReference type="ARBA" id="ARBA00022884"/>
    </source>
</evidence>
<dbReference type="Bgee" id="ENSACLG00000013763">
    <property type="expression patterns" value="Expressed in spleen and 8 other cell types or tissues"/>
</dbReference>
<keyword evidence="6" id="KW-1185">Reference proteome</keyword>
<dbReference type="AlphaFoldDB" id="A0A3P8PTC3"/>
<evidence type="ECO:0000259" key="4">
    <source>
        <dbReference type="PROSITE" id="PS50823"/>
    </source>
</evidence>
<sequence length="107" mass="11936">LAVSVIKPFVADGIKGAELKEFLTHELSKDGHAGVEVRVTLIGTEIIILATRMKTVLGDKGSRIRQLIAEVKRRFPEDSVVVGNKNIQIIRILSSRGRPRWPRCRPL</sequence>
<dbReference type="PANTHER" id="PTHR11760">
    <property type="entry name" value="30S/40S RIBOSOMAL PROTEIN S3"/>
    <property type="match status" value="1"/>
</dbReference>
<dbReference type="GO" id="GO:0005743">
    <property type="term" value="C:mitochondrial inner membrane"/>
    <property type="evidence" value="ECO:0007669"/>
    <property type="project" value="UniProtKB-SubCell"/>
</dbReference>
<dbReference type="GO" id="GO:0003723">
    <property type="term" value="F:RNA binding"/>
    <property type="evidence" value="ECO:0007669"/>
    <property type="project" value="UniProtKB-UniRule"/>
</dbReference>
<dbReference type="GeneTree" id="ENSGT01120000277278"/>
<organism evidence="5 6">
    <name type="scientific">Astatotilapia calliptera</name>
    <name type="common">Eastern happy</name>
    <name type="synonym">Chromis callipterus</name>
    <dbReference type="NCBI Taxonomy" id="8154"/>
    <lineage>
        <taxon>Eukaryota</taxon>
        <taxon>Metazoa</taxon>
        <taxon>Chordata</taxon>
        <taxon>Craniata</taxon>
        <taxon>Vertebrata</taxon>
        <taxon>Euteleostomi</taxon>
        <taxon>Actinopterygii</taxon>
        <taxon>Neopterygii</taxon>
        <taxon>Teleostei</taxon>
        <taxon>Neoteleostei</taxon>
        <taxon>Acanthomorphata</taxon>
        <taxon>Ovalentaria</taxon>
        <taxon>Cichlomorphae</taxon>
        <taxon>Cichliformes</taxon>
        <taxon>Cichlidae</taxon>
        <taxon>African cichlids</taxon>
        <taxon>Pseudocrenilabrinae</taxon>
        <taxon>Haplochromini</taxon>
        <taxon>Astatotilapia</taxon>
    </lineage>
</organism>
<dbReference type="InterPro" id="IPR057258">
    <property type="entry name" value="Ribosomal_uS3"/>
</dbReference>
<dbReference type="Ensembl" id="ENSACLT00000020746.2">
    <property type="protein sequence ID" value="ENSACLP00000020277.2"/>
    <property type="gene ID" value="ENSACLG00000031508.1"/>
</dbReference>
<evidence type="ECO:0000313" key="6">
    <source>
        <dbReference type="Proteomes" id="UP000265100"/>
    </source>
</evidence>
<dbReference type="Proteomes" id="UP000265100">
    <property type="component" value="Chromosome 14"/>
</dbReference>
<dbReference type="GO" id="GO:2001235">
    <property type="term" value="P:positive regulation of apoptotic signaling pathway"/>
    <property type="evidence" value="ECO:0007669"/>
    <property type="project" value="TreeGrafter"/>
</dbReference>
<dbReference type="InterPro" id="IPR004044">
    <property type="entry name" value="KH_dom_type_2"/>
</dbReference>
<evidence type="ECO:0000313" key="5">
    <source>
        <dbReference type="Ensembl" id="ENSACLP00000020277.2"/>
    </source>
</evidence>
<dbReference type="Gene3D" id="3.30.300.20">
    <property type="match status" value="1"/>
</dbReference>
<keyword evidence="2 3" id="KW-0694">RNA-binding</keyword>
<reference evidence="6" key="2">
    <citation type="submission" date="2023-03" db="EMBL/GenBank/DDBJ databases">
        <authorList>
            <consortium name="Wellcome Sanger Institute Data Sharing"/>
        </authorList>
    </citation>
    <scope>NUCLEOTIDE SEQUENCE [LARGE SCALE GENOMIC DNA]</scope>
</reference>
<dbReference type="GO" id="GO:0005634">
    <property type="term" value="C:nucleus"/>
    <property type="evidence" value="ECO:0007669"/>
    <property type="project" value="TreeGrafter"/>
</dbReference>
<dbReference type="InterPro" id="IPR015946">
    <property type="entry name" value="KH_dom-like_a/b"/>
</dbReference>
<dbReference type="PROSITE" id="PS50823">
    <property type="entry name" value="KH_TYPE_2"/>
    <property type="match status" value="1"/>
</dbReference>
<accession>A0A3P8PTC3</accession>
<feature type="domain" description="KH type-2" evidence="4">
    <location>
        <begin position="19"/>
        <end position="93"/>
    </location>
</feature>
<evidence type="ECO:0000256" key="3">
    <source>
        <dbReference type="PROSITE-ProRule" id="PRU00118"/>
    </source>
</evidence>
<name>A0A3P8PTC3_ASTCA</name>